<dbReference type="Proteomes" id="UP000198323">
    <property type="component" value="Unassembled WGS sequence"/>
</dbReference>
<keyword evidence="7" id="KW-0044">Antibiotic</keyword>
<dbReference type="GO" id="GO:0031731">
    <property type="term" value="F:CCR6 chemokine receptor binding"/>
    <property type="evidence" value="ECO:0007669"/>
    <property type="project" value="TreeGrafter"/>
</dbReference>
<evidence type="ECO:0000256" key="7">
    <source>
        <dbReference type="ARBA" id="ARBA00023022"/>
    </source>
</evidence>
<dbReference type="AlphaFoldDB" id="A0A226MFJ9"/>
<evidence type="ECO:0000256" key="8">
    <source>
        <dbReference type="ARBA" id="ARBA00023157"/>
    </source>
</evidence>
<evidence type="ECO:0000256" key="1">
    <source>
        <dbReference type="ARBA" id="ARBA00004613"/>
    </source>
</evidence>
<comment type="caution">
    <text evidence="11">The sequence shown here is derived from an EMBL/GenBank/DDBJ whole genome shotgun (WGS) entry which is preliminary data.</text>
</comment>
<organism evidence="11 12">
    <name type="scientific">Callipepla squamata</name>
    <name type="common">Scaled quail</name>
    <dbReference type="NCBI Taxonomy" id="9009"/>
    <lineage>
        <taxon>Eukaryota</taxon>
        <taxon>Metazoa</taxon>
        <taxon>Chordata</taxon>
        <taxon>Craniata</taxon>
        <taxon>Vertebrata</taxon>
        <taxon>Euteleostomi</taxon>
        <taxon>Archelosauria</taxon>
        <taxon>Archosauria</taxon>
        <taxon>Dinosauria</taxon>
        <taxon>Saurischia</taxon>
        <taxon>Theropoda</taxon>
        <taxon>Coelurosauria</taxon>
        <taxon>Aves</taxon>
        <taxon>Neognathae</taxon>
        <taxon>Galloanserae</taxon>
        <taxon>Galliformes</taxon>
        <taxon>Odontophoridae</taxon>
        <taxon>Callipepla</taxon>
    </lineage>
</organism>
<dbReference type="GO" id="GO:0005615">
    <property type="term" value="C:extracellular space"/>
    <property type="evidence" value="ECO:0007669"/>
    <property type="project" value="TreeGrafter"/>
</dbReference>
<dbReference type="GO" id="GO:0042742">
    <property type="term" value="P:defense response to bacterium"/>
    <property type="evidence" value="ECO:0007669"/>
    <property type="project" value="UniProtKB-KW"/>
</dbReference>
<evidence type="ECO:0000256" key="6">
    <source>
        <dbReference type="ARBA" id="ARBA00022940"/>
    </source>
</evidence>
<gene>
    <name evidence="11" type="ORF">ASZ78_010857</name>
</gene>
<evidence type="ECO:0000256" key="2">
    <source>
        <dbReference type="ARBA" id="ARBA00007371"/>
    </source>
</evidence>
<protein>
    <recommendedName>
        <fullName evidence="10">Beta-defensin-like domain-containing protein</fullName>
    </recommendedName>
</protein>
<dbReference type="Gene3D" id="3.10.360.10">
    <property type="entry name" value="Antimicrobial Peptide, Beta-defensin 2, Chain A"/>
    <property type="match status" value="1"/>
</dbReference>
<dbReference type="PANTHER" id="PTHR20515:SF20">
    <property type="entry name" value="GALLINACIN-1-RELATED"/>
    <property type="match status" value="1"/>
</dbReference>
<comment type="subcellular location">
    <subcellularLocation>
        <location evidence="1">Secreted</location>
    </subcellularLocation>
</comment>
<feature type="chain" id="PRO_5012398233" description="Beta-defensin-like domain-containing protein" evidence="9">
    <location>
        <begin position="25"/>
        <end position="178"/>
    </location>
</feature>
<feature type="domain" description="Beta-defensin-like" evidence="10">
    <location>
        <begin position="28"/>
        <end position="61"/>
    </location>
</feature>
<feature type="signal peptide" evidence="9">
    <location>
        <begin position="1"/>
        <end position="24"/>
    </location>
</feature>
<dbReference type="PANTHER" id="PTHR20515">
    <property type="entry name" value="BETA-DEFENSIN"/>
    <property type="match status" value="1"/>
</dbReference>
<evidence type="ECO:0000256" key="4">
    <source>
        <dbReference type="ARBA" id="ARBA00022529"/>
    </source>
</evidence>
<dbReference type="Pfam" id="PF00711">
    <property type="entry name" value="Defensin_beta"/>
    <property type="match status" value="1"/>
</dbReference>
<evidence type="ECO:0000313" key="12">
    <source>
        <dbReference type="Proteomes" id="UP000198323"/>
    </source>
</evidence>
<name>A0A226MFJ9_CALSU</name>
<evidence type="ECO:0000256" key="3">
    <source>
        <dbReference type="ARBA" id="ARBA00022525"/>
    </source>
</evidence>
<sequence>MRILPLLFAVLLLMLRGEPGLSLARGSPQDCERRGGFCSHRSCPPGIGRIGICSEEVFCCRRRLLLGVFVFEHQGVHQPCEDPLQASAMKILYLLIPFFLLFLQGAEALENPGQAQTMRIMYLLFPFILLLAQGAEAECVTLPIALGLMSSCVCFQLDINAGVKAIPSPVTSVPVGRL</sequence>
<reference evidence="11 12" key="1">
    <citation type="submission" date="2016-07" db="EMBL/GenBank/DDBJ databases">
        <title>Disparate Historic Effective Population Sizes Predicted by Modern Levels of Genome Diversity for the Scaled Quail (Callipepla squamata) and the Northern Bobwhite (Colinus virginianus): Inferences from First and Second Generation Draft Genome Assemblies for Sympatric New World Quail.</title>
        <authorList>
            <person name="Oldeschulte D.L."/>
            <person name="Halley Y.A."/>
            <person name="Bhattarai E.K."/>
            <person name="Brashear W.A."/>
            <person name="Hill J."/>
            <person name="Metz R.P."/>
            <person name="Johnson C.D."/>
            <person name="Rollins D."/>
            <person name="Peterson M.J."/>
            <person name="Bickhart D.M."/>
            <person name="Decker J.E."/>
            <person name="Seabury C.M."/>
        </authorList>
    </citation>
    <scope>NUCLEOTIDE SEQUENCE [LARGE SCALE GENOMIC DNA]</scope>
    <source>
        <strain evidence="11 12">Texas</strain>
        <tissue evidence="11">Leg muscle</tissue>
    </source>
</reference>
<dbReference type="GO" id="GO:0060326">
    <property type="term" value="P:cell chemotaxis"/>
    <property type="evidence" value="ECO:0007669"/>
    <property type="project" value="TreeGrafter"/>
</dbReference>
<dbReference type="EMBL" id="MCFN01000995">
    <property type="protein sequence ID" value="OXB54064.1"/>
    <property type="molecule type" value="Genomic_DNA"/>
</dbReference>
<keyword evidence="12" id="KW-1185">Reference proteome</keyword>
<dbReference type="STRING" id="9009.A0A226MFJ9"/>
<evidence type="ECO:0000313" key="11">
    <source>
        <dbReference type="EMBL" id="OXB54064.1"/>
    </source>
</evidence>
<dbReference type="SUPFAM" id="SSF57392">
    <property type="entry name" value="Defensin-like"/>
    <property type="match status" value="1"/>
</dbReference>
<evidence type="ECO:0000256" key="5">
    <source>
        <dbReference type="ARBA" id="ARBA00022729"/>
    </source>
</evidence>
<keyword evidence="8" id="KW-1015">Disulfide bond</keyword>
<comment type="similarity">
    <text evidence="2">Belongs to the beta-defensin family.</text>
</comment>
<keyword evidence="6" id="KW-0211">Defensin</keyword>
<evidence type="ECO:0000259" key="10">
    <source>
        <dbReference type="Pfam" id="PF00711"/>
    </source>
</evidence>
<dbReference type="InterPro" id="IPR001855">
    <property type="entry name" value="Defensin_beta-like"/>
</dbReference>
<keyword evidence="3" id="KW-0964">Secreted</keyword>
<accession>A0A226MFJ9</accession>
<dbReference type="OrthoDB" id="9385709at2759"/>
<keyword evidence="5 9" id="KW-0732">Signal</keyword>
<keyword evidence="4" id="KW-0929">Antimicrobial</keyword>
<dbReference type="GO" id="GO:0042056">
    <property type="term" value="F:chemoattractant activity"/>
    <property type="evidence" value="ECO:0007669"/>
    <property type="project" value="TreeGrafter"/>
</dbReference>
<evidence type="ECO:0000256" key="9">
    <source>
        <dbReference type="SAM" id="SignalP"/>
    </source>
</evidence>
<proteinExistence type="inferred from homology"/>